<protein>
    <recommendedName>
        <fullName evidence="10">Na+/H+ antiporter NhaC-like C-terminal domain-containing protein</fullName>
    </recommendedName>
</protein>
<name>A0AA43XKA9_9CLOT</name>
<keyword evidence="6 9" id="KW-1133">Transmembrane helix</keyword>
<accession>A0AA43XKA9</accession>
<feature type="transmembrane region" description="Helical" evidence="9">
    <location>
        <begin position="12"/>
        <end position="45"/>
    </location>
</feature>
<evidence type="ECO:0000259" key="10">
    <source>
        <dbReference type="Pfam" id="PF03553"/>
    </source>
</evidence>
<gene>
    <name evidence="11" type="ORF">ISALK_06800</name>
</gene>
<dbReference type="InterPro" id="IPR052180">
    <property type="entry name" value="NhaC_Na-H+_Antiporter"/>
</dbReference>
<dbReference type="GO" id="GO:0015297">
    <property type="term" value="F:antiporter activity"/>
    <property type="evidence" value="ECO:0007669"/>
    <property type="project" value="UniProtKB-KW"/>
</dbReference>
<evidence type="ECO:0000256" key="4">
    <source>
        <dbReference type="ARBA" id="ARBA00022475"/>
    </source>
</evidence>
<feature type="transmembrane region" description="Helical" evidence="9">
    <location>
        <begin position="191"/>
        <end position="209"/>
    </location>
</feature>
<comment type="caution">
    <text evidence="11">The sequence shown here is derived from an EMBL/GenBank/DDBJ whole genome shotgun (WGS) entry which is preliminary data.</text>
</comment>
<dbReference type="GO" id="GO:0005886">
    <property type="term" value="C:plasma membrane"/>
    <property type="evidence" value="ECO:0007669"/>
    <property type="project" value="UniProtKB-SubCell"/>
</dbReference>
<evidence type="ECO:0000313" key="11">
    <source>
        <dbReference type="EMBL" id="NBG88207.1"/>
    </source>
</evidence>
<evidence type="ECO:0000313" key="12">
    <source>
        <dbReference type="Proteomes" id="UP000449710"/>
    </source>
</evidence>
<feature type="transmembrane region" description="Helical" evidence="9">
    <location>
        <begin position="105"/>
        <end position="130"/>
    </location>
</feature>
<dbReference type="InterPro" id="IPR018461">
    <property type="entry name" value="Na/H_Antiport_NhaC-like_C"/>
</dbReference>
<feature type="transmembrane region" description="Helical" evidence="9">
    <location>
        <begin position="66"/>
        <end position="85"/>
    </location>
</feature>
<keyword evidence="4" id="KW-1003">Cell membrane</keyword>
<feature type="transmembrane region" description="Helical" evidence="9">
    <location>
        <begin position="424"/>
        <end position="444"/>
    </location>
</feature>
<evidence type="ECO:0000256" key="3">
    <source>
        <dbReference type="ARBA" id="ARBA00022449"/>
    </source>
</evidence>
<evidence type="ECO:0000256" key="7">
    <source>
        <dbReference type="ARBA" id="ARBA00023136"/>
    </source>
</evidence>
<reference evidence="11 12" key="1">
    <citation type="submission" date="2019-04" db="EMBL/GenBank/DDBJ databases">
        <title>Isachenkonia alkalipeptolytica gen. nov. sp. nov. a new anaerobic, alkiliphilic organothrophic bacterium capable to reduce synthesized ferrihydrite isolated from a soda lake.</title>
        <authorList>
            <person name="Toshchakov S.V."/>
            <person name="Zavarzina D.G."/>
            <person name="Zhilina T.N."/>
            <person name="Kostrikina N.A."/>
            <person name="Kublanov I.V."/>
        </authorList>
    </citation>
    <scope>NUCLEOTIDE SEQUENCE [LARGE SCALE GENOMIC DNA]</scope>
    <source>
        <strain evidence="11 12">Z-1701</strain>
    </source>
</reference>
<keyword evidence="2" id="KW-0813">Transport</keyword>
<evidence type="ECO:0000256" key="2">
    <source>
        <dbReference type="ARBA" id="ARBA00022448"/>
    </source>
</evidence>
<keyword evidence="3" id="KW-0050">Antiport</keyword>
<evidence type="ECO:0000256" key="1">
    <source>
        <dbReference type="ARBA" id="ARBA00004651"/>
    </source>
</evidence>
<dbReference type="Pfam" id="PF03553">
    <property type="entry name" value="Na_H_antiporter"/>
    <property type="match status" value="1"/>
</dbReference>
<dbReference type="AlphaFoldDB" id="A0AA43XKA9"/>
<keyword evidence="12" id="KW-1185">Reference proteome</keyword>
<proteinExistence type="inferred from homology"/>
<dbReference type="RefSeq" id="WP_160720505.1">
    <property type="nucleotide sequence ID" value="NZ_SUMG01000006.1"/>
</dbReference>
<evidence type="ECO:0000256" key="5">
    <source>
        <dbReference type="ARBA" id="ARBA00022692"/>
    </source>
</evidence>
<dbReference type="EMBL" id="SUMG01000006">
    <property type="protein sequence ID" value="NBG88207.1"/>
    <property type="molecule type" value="Genomic_DNA"/>
</dbReference>
<comment type="subcellular location">
    <subcellularLocation>
        <location evidence="1">Cell membrane</location>
        <topology evidence="1">Multi-pass membrane protein</topology>
    </subcellularLocation>
</comment>
<sequence length="465" mass="49863">MKTINPKYTIIILITTFILIGLGVFFLNTAIIGLLFGSVLSVIFCLKSGFSLKESLTMILMGVKNAKIIVMIMSLIGVLSALWMASGTMASLMDFGFSHLLSFNLVLSIFIITGVFSLILGTSIGTLSVLGVPFMEIGTTLGIPAGIIGGALVSGIYVGDRISPISSSLNLNASMTGTLVIDNIKAGMKTIGPVILLSALLYGFIGRGYDVGNTHVEKISVIRDLLDSSFSLGFINLLPVLVLTLLALMKVKIVYGMIVSIITTILLLLLNGTVGLPELFRIMVVGFHPESGELHSVISGGGFLSMTNVIFVILFSTGFSGILEHSGGIKPLIRSFSNMVKTSGQLTGKTSLLAFSINVVTCNQSLAIIIPGRFLTETFEEKGLTRLNLSRTLGDTSVVTVPLIPWNVNAIAIVSIIGISTFSYLPYAFLCLLLPLYNIIHEFFQQKNIKDELKEPKGTEVFESS</sequence>
<evidence type="ECO:0000256" key="6">
    <source>
        <dbReference type="ARBA" id="ARBA00022989"/>
    </source>
</evidence>
<dbReference type="PANTHER" id="PTHR33451:SF3">
    <property type="entry name" value="MALATE-2H(+)_NA(+)-LACTATE ANTIPORTER"/>
    <property type="match status" value="1"/>
</dbReference>
<feature type="transmembrane region" description="Helical" evidence="9">
    <location>
        <begin position="229"/>
        <end position="248"/>
    </location>
</feature>
<comment type="similarity">
    <text evidence="8">Belongs to the NhaC Na(+)/H(+) (TC 2.A.35) antiporter family.</text>
</comment>
<feature type="transmembrane region" description="Helical" evidence="9">
    <location>
        <begin position="396"/>
        <end position="418"/>
    </location>
</feature>
<evidence type="ECO:0000256" key="8">
    <source>
        <dbReference type="ARBA" id="ARBA00038435"/>
    </source>
</evidence>
<keyword evidence="5 9" id="KW-0812">Transmembrane</keyword>
<feature type="transmembrane region" description="Helical" evidence="9">
    <location>
        <begin position="253"/>
        <end position="274"/>
    </location>
</feature>
<dbReference type="Proteomes" id="UP000449710">
    <property type="component" value="Unassembled WGS sequence"/>
</dbReference>
<feature type="domain" description="Na+/H+ antiporter NhaC-like C-terminal" evidence="10">
    <location>
        <begin position="155"/>
        <end position="440"/>
    </location>
</feature>
<feature type="transmembrane region" description="Helical" evidence="9">
    <location>
        <begin position="294"/>
        <end position="315"/>
    </location>
</feature>
<organism evidence="11 12">
    <name type="scientific">Isachenkonia alkalipeptolytica</name>
    <dbReference type="NCBI Taxonomy" id="2565777"/>
    <lineage>
        <taxon>Bacteria</taxon>
        <taxon>Bacillati</taxon>
        <taxon>Bacillota</taxon>
        <taxon>Clostridia</taxon>
        <taxon>Eubacteriales</taxon>
        <taxon>Clostridiaceae</taxon>
        <taxon>Isachenkonia</taxon>
    </lineage>
</organism>
<dbReference type="PANTHER" id="PTHR33451">
    <property type="entry name" value="MALATE-2H(+)/NA(+)-LACTATE ANTIPORTER"/>
    <property type="match status" value="1"/>
</dbReference>
<feature type="transmembrane region" description="Helical" evidence="9">
    <location>
        <begin position="137"/>
        <end position="159"/>
    </location>
</feature>
<evidence type="ECO:0000256" key="9">
    <source>
        <dbReference type="SAM" id="Phobius"/>
    </source>
</evidence>
<keyword evidence="7 9" id="KW-0472">Membrane</keyword>